<dbReference type="PROSITE" id="PS00107">
    <property type="entry name" value="PROTEIN_KINASE_ATP"/>
    <property type="match status" value="1"/>
</dbReference>
<dbReference type="Gene3D" id="1.10.510.10">
    <property type="entry name" value="Transferase(Phosphotransferase) domain 1"/>
    <property type="match status" value="1"/>
</dbReference>
<keyword evidence="1" id="KW-0547">Nucleotide-binding</keyword>
<gene>
    <name evidence="4" type="primary">PBL19_4</name>
    <name evidence="4" type="ORF">CK203_026602</name>
</gene>
<sequence length="232" mass="25331">MKCFLYFRDKSKSKQSKSAPELKNQNKSDTSSASRTTKSAGSMASPRSIPELYREKGQDLRVFSLPELRDATNGFNRLLKIGEGGFGNVYKGTISPADGQGNPTVVAIKKLNQQGFQVHIAISLCSESLDYPVLALVGAVRLPGARKPWVGLKGPAMGHKEWLAEVQFLSVVSHPNLVKLLGTMSTLPWKMRLQIILGAAEGLAYLHEGLEIQGKDNGHRKHIPVKGFLVVP</sequence>
<dbReference type="AlphaFoldDB" id="A0A438ITT4"/>
<dbReference type="InterPro" id="IPR050823">
    <property type="entry name" value="Plant_Ser_Thr_Prot_Kinase"/>
</dbReference>
<protein>
    <submittedName>
        <fullName evidence="4">Putative serine/threonine-protein kinase PBL19</fullName>
    </submittedName>
</protein>
<dbReference type="EMBL" id="QGNW01000083">
    <property type="protein sequence ID" value="RVX00134.1"/>
    <property type="molecule type" value="Genomic_DNA"/>
</dbReference>
<feature type="domain" description="Protein kinase" evidence="3">
    <location>
        <begin position="75"/>
        <end position="232"/>
    </location>
</feature>
<feature type="compositionally biased region" description="Polar residues" evidence="2">
    <location>
        <begin position="23"/>
        <end position="42"/>
    </location>
</feature>
<keyword evidence="4" id="KW-0808">Transferase</keyword>
<organism evidence="4 5">
    <name type="scientific">Vitis vinifera</name>
    <name type="common">Grape</name>
    <dbReference type="NCBI Taxonomy" id="29760"/>
    <lineage>
        <taxon>Eukaryota</taxon>
        <taxon>Viridiplantae</taxon>
        <taxon>Streptophyta</taxon>
        <taxon>Embryophyta</taxon>
        <taxon>Tracheophyta</taxon>
        <taxon>Spermatophyta</taxon>
        <taxon>Magnoliopsida</taxon>
        <taxon>eudicotyledons</taxon>
        <taxon>Gunneridae</taxon>
        <taxon>Pentapetalae</taxon>
        <taxon>rosids</taxon>
        <taxon>Vitales</taxon>
        <taxon>Vitaceae</taxon>
        <taxon>Viteae</taxon>
        <taxon>Vitis</taxon>
    </lineage>
</organism>
<dbReference type="GO" id="GO:0004672">
    <property type="term" value="F:protein kinase activity"/>
    <property type="evidence" value="ECO:0007669"/>
    <property type="project" value="InterPro"/>
</dbReference>
<feature type="binding site" evidence="1">
    <location>
        <position position="110"/>
    </location>
    <ligand>
        <name>ATP</name>
        <dbReference type="ChEBI" id="CHEBI:30616"/>
    </ligand>
</feature>
<evidence type="ECO:0000313" key="4">
    <source>
        <dbReference type="EMBL" id="RVX00134.1"/>
    </source>
</evidence>
<keyword evidence="1" id="KW-0067">ATP-binding</keyword>
<evidence type="ECO:0000256" key="1">
    <source>
        <dbReference type="PROSITE-ProRule" id="PRU10141"/>
    </source>
</evidence>
<comment type="caution">
    <text evidence="4">The sequence shown here is derived from an EMBL/GenBank/DDBJ whole genome shotgun (WGS) entry which is preliminary data.</text>
</comment>
<dbReference type="GO" id="GO:0005524">
    <property type="term" value="F:ATP binding"/>
    <property type="evidence" value="ECO:0007669"/>
    <property type="project" value="UniProtKB-UniRule"/>
</dbReference>
<dbReference type="InterPro" id="IPR011009">
    <property type="entry name" value="Kinase-like_dom_sf"/>
</dbReference>
<dbReference type="PROSITE" id="PS50011">
    <property type="entry name" value="PROTEIN_KINASE_DOM"/>
    <property type="match status" value="1"/>
</dbReference>
<proteinExistence type="predicted"/>
<evidence type="ECO:0000313" key="5">
    <source>
        <dbReference type="Proteomes" id="UP000288805"/>
    </source>
</evidence>
<reference evidence="4 5" key="1">
    <citation type="journal article" date="2018" name="PLoS Genet.">
        <title>Population sequencing reveals clonal diversity and ancestral inbreeding in the grapevine cultivar Chardonnay.</title>
        <authorList>
            <person name="Roach M.J."/>
            <person name="Johnson D.L."/>
            <person name="Bohlmann J."/>
            <person name="van Vuuren H.J."/>
            <person name="Jones S.J."/>
            <person name="Pretorius I.S."/>
            <person name="Schmidt S.A."/>
            <person name="Borneman A.R."/>
        </authorList>
    </citation>
    <scope>NUCLEOTIDE SEQUENCE [LARGE SCALE GENOMIC DNA]</scope>
    <source>
        <strain evidence="5">cv. Chardonnay</strain>
        <tissue evidence="4">Leaf</tissue>
    </source>
</reference>
<accession>A0A438ITT4</accession>
<dbReference type="InterPro" id="IPR017441">
    <property type="entry name" value="Protein_kinase_ATP_BS"/>
</dbReference>
<feature type="region of interest" description="Disordered" evidence="2">
    <location>
        <begin position="1"/>
        <end position="50"/>
    </location>
</feature>
<dbReference type="InterPro" id="IPR000719">
    <property type="entry name" value="Prot_kinase_dom"/>
</dbReference>
<name>A0A438ITT4_VITVI</name>
<evidence type="ECO:0000256" key="2">
    <source>
        <dbReference type="SAM" id="MobiDB-lite"/>
    </source>
</evidence>
<evidence type="ECO:0000259" key="3">
    <source>
        <dbReference type="PROSITE" id="PS50011"/>
    </source>
</evidence>
<dbReference type="Gene3D" id="3.30.200.20">
    <property type="entry name" value="Phosphorylase Kinase, domain 1"/>
    <property type="match status" value="2"/>
</dbReference>
<keyword evidence="4" id="KW-0418">Kinase</keyword>
<dbReference type="PANTHER" id="PTHR45621">
    <property type="entry name" value="OS01G0588500 PROTEIN-RELATED"/>
    <property type="match status" value="1"/>
</dbReference>
<dbReference type="Proteomes" id="UP000288805">
    <property type="component" value="Unassembled WGS sequence"/>
</dbReference>
<dbReference type="SUPFAM" id="SSF56112">
    <property type="entry name" value="Protein kinase-like (PK-like)"/>
    <property type="match status" value="1"/>
</dbReference>